<accession>A0AAW1R0H8</accession>
<dbReference type="AlphaFoldDB" id="A0AAW1R0H8"/>
<gene>
    <name evidence="1" type="ORF">WJX74_005310</name>
</gene>
<comment type="caution">
    <text evidence="1">The sequence shown here is derived from an EMBL/GenBank/DDBJ whole genome shotgun (WGS) entry which is preliminary data.</text>
</comment>
<sequence>MPQGLKRAAWNPCALHRSVRATAEECRACVDCTVGCAGDCGKPRPVQLFDLHHTDKGSQTAVQTGEKQMEGTSFWSTRCKMCAKGQRKRKSDARAAETGHLASLQQAVVAQDAVRQRVQDVLLGLHRQCLELPALAQATPAGTWAQLAARLGVSDAHLDRAADSLKALTWSDRLPEPYLAEGHVLLDTFRIHLQDVSPLPSDPSQGDAWILDNLKINLLRATPVPGLRLGKVLKALPIEAPPHESEVGQTRRILCAAAHALYRDPLLEHATKPDGPITWGELCRLSGRSDEHLRSFADGIRRAVWLRSVDSLQPINRVTDHVDGNGVMLEVFVKVHAPDIPARDEAPTQWMPRLFRPEALGGRLLGHEPAGVFDEYALRRDILAFATLLRNRRRDLMAELPEGSITWHDLQGWCTLATQDCPKMLSQLHAREDSPEADSIMRHLADKGCGIQFKVPSGDIDRAPAEQRQQHIRTHLVWEAVKPRRL</sequence>
<keyword evidence="2" id="KW-1185">Reference proteome</keyword>
<protein>
    <submittedName>
        <fullName evidence="1">Uncharacterized protein</fullName>
    </submittedName>
</protein>
<dbReference type="Proteomes" id="UP001438707">
    <property type="component" value="Unassembled WGS sequence"/>
</dbReference>
<name>A0AAW1R0H8_9CHLO</name>
<dbReference type="EMBL" id="JALJOS010000019">
    <property type="protein sequence ID" value="KAK9827064.1"/>
    <property type="molecule type" value="Genomic_DNA"/>
</dbReference>
<evidence type="ECO:0000313" key="2">
    <source>
        <dbReference type="Proteomes" id="UP001438707"/>
    </source>
</evidence>
<reference evidence="1 2" key="1">
    <citation type="journal article" date="2024" name="Nat. Commun.">
        <title>Phylogenomics reveals the evolutionary origins of lichenization in chlorophyte algae.</title>
        <authorList>
            <person name="Puginier C."/>
            <person name="Libourel C."/>
            <person name="Otte J."/>
            <person name="Skaloud P."/>
            <person name="Haon M."/>
            <person name="Grisel S."/>
            <person name="Petersen M."/>
            <person name="Berrin J.G."/>
            <person name="Delaux P.M."/>
            <person name="Dal Grande F."/>
            <person name="Keller J."/>
        </authorList>
    </citation>
    <scope>NUCLEOTIDE SEQUENCE [LARGE SCALE GENOMIC DNA]</scope>
    <source>
        <strain evidence="1 2">SAG 2145</strain>
    </source>
</reference>
<evidence type="ECO:0000313" key="1">
    <source>
        <dbReference type="EMBL" id="KAK9827064.1"/>
    </source>
</evidence>
<organism evidence="1 2">
    <name type="scientific">Apatococcus lobatus</name>
    <dbReference type="NCBI Taxonomy" id="904363"/>
    <lineage>
        <taxon>Eukaryota</taxon>
        <taxon>Viridiplantae</taxon>
        <taxon>Chlorophyta</taxon>
        <taxon>core chlorophytes</taxon>
        <taxon>Trebouxiophyceae</taxon>
        <taxon>Chlorellales</taxon>
        <taxon>Chlorellaceae</taxon>
        <taxon>Apatococcus</taxon>
    </lineage>
</organism>
<proteinExistence type="predicted"/>